<protein>
    <submittedName>
        <fullName evidence="2">Uncharacterized protein</fullName>
    </submittedName>
</protein>
<proteinExistence type="predicted"/>
<keyword evidence="5" id="KW-1185">Reference proteome</keyword>
<reference evidence="2 4" key="1">
    <citation type="journal article" date="2014" name="ISME J.">
        <title>Trehalose/2-sulfotrehalose biosynthesis and glycine-betaine uptake are widely spread mechanisms for osmoadaptation in the Halobacteriales.</title>
        <authorList>
            <person name="Youssef N.H."/>
            <person name="Savage-Ashlock K.N."/>
            <person name="McCully A.L."/>
            <person name="Luedtke B."/>
            <person name="Shaw E.I."/>
            <person name="Hoff W.D."/>
            <person name="Elshahed M.S."/>
        </authorList>
    </citation>
    <scope>NUCLEOTIDE SEQUENCE [LARGE SCALE GENOMIC DNA]</scope>
    <source>
        <strain evidence="2 4">DX253</strain>
    </source>
</reference>
<dbReference type="AlphaFoldDB" id="E7QRL2"/>
<dbReference type="EMBL" id="AEMG01000006">
    <property type="protein sequence ID" value="EFW92631.1"/>
    <property type="molecule type" value="Genomic_DNA"/>
</dbReference>
<evidence type="ECO:0000313" key="5">
    <source>
        <dbReference type="Proteomes" id="UP000184203"/>
    </source>
</evidence>
<name>E7QRL2_HALPU</name>
<feature type="region of interest" description="Disordered" evidence="1">
    <location>
        <begin position="56"/>
        <end position="75"/>
    </location>
</feature>
<dbReference type="STRING" id="797209.GCA_000376445_00115"/>
<accession>E7QRL2</accession>
<organism evidence="2 4">
    <name type="scientific">Haladaptatus paucihalophilus DX253</name>
    <dbReference type="NCBI Taxonomy" id="797209"/>
    <lineage>
        <taxon>Archaea</taxon>
        <taxon>Methanobacteriati</taxon>
        <taxon>Methanobacteriota</taxon>
        <taxon>Stenosarchaea group</taxon>
        <taxon>Halobacteria</taxon>
        <taxon>Halobacteriales</taxon>
        <taxon>Haladaptataceae</taxon>
        <taxon>Haladaptatus</taxon>
    </lineage>
</organism>
<evidence type="ECO:0000313" key="3">
    <source>
        <dbReference type="EMBL" id="SHK17158.1"/>
    </source>
</evidence>
<reference evidence="3" key="2">
    <citation type="submission" date="2016-11" db="EMBL/GenBank/DDBJ databases">
        <authorList>
            <person name="Jaros S."/>
            <person name="Januszkiewicz K."/>
            <person name="Wedrychowicz H."/>
        </authorList>
    </citation>
    <scope>NUCLEOTIDE SEQUENCE [LARGE SCALE GENOMIC DNA]</scope>
    <source>
        <strain evidence="3">DX253</strain>
    </source>
</reference>
<dbReference type="Proteomes" id="UP000003751">
    <property type="component" value="Unassembled WGS sequence"/>
</dbReference>
<dbReference type="Proteomes" id="UP000184203">
    <property type="component" value="Unassembled WGS sequence"/>
</dbReference>
<evidence type="ECO:0000313" key="4">
    <source>
        <dbReference type="Proteomes" id="UP000003751"/>
    </source>
</evidence>
<evidence type="ECO:0000313" key="2">
    <source>
        <dbReference type="EMBL" id="EFW92631.1"/>
    </source>
</evidence>
<reference evidence="5" key="3">
    <citation type="submission" date="2016-11" db="EMBL/GenBank/DDBJ databases">
        <authorList>
            <person name="Varghese N."/>
            <person name="Submissions S."/>
        </authorList>
    </citation>
    <scope>NUCLEOTIDE SEQUENCE [LARGE SCALE GENOMIC DNA]</scope>
    <source>
        <strain evidence="5">DX253</strain>
    </source>
</reference>
<evidence type="ECO:0000256" key="1">
    <source>
        <dbReference type="SAM" id="MobiDB-lite"/>
    </source>
</evidence>
<sequence length="75" mass="8754">METNDSRCESFVEMKEECLRERSERRLESRMPAERSEQERLSVLLVQLLQGRKVESGANRAGFGSRPQQKVVRKT</sequence>
<gene>
    <name evidence="3" type="ORF">SAMN05444342_0825</name>
    <name evidence="2" type="ORF">ZOD2009_07174</name>
</gene>
<dbReference type="EMBL" id="FRAN01000001">
    <property type="protein sequence ID" value="SHK17158.1"/>
    <property type="molecule type" value="Genomic_DNA"/>
</dbReference>